<accession>A0A2M6XCS3</accession>
<dbReference type="EMBL" id="PEYO01000017">
    <property type="protein sequence ID" value="PIU03475.1"/>
    <property type="molecule type" value="Genomic_DNA"/>
</dbReference>
<reference evidence="2" key="1">
    <citation type="submission" date="2017-09" db="EMBL/GenBank/DDBJ databases">
        <title>Depth-based differentiation of microbial function through sediment-hosted aquifers and enrichment of novel symbionts in the deep terrestrial subsurface.</title>
        <authorList>
            <person name="Probst A.J."/>
            <person name="Ladd B."/>
            <person name="Jarett J.K."/>
            <person name="Geller-Mcgrath D.E."/>
            <person name="Sieber C.M.K."/>
            <person name="Emerson J.B."/>
            <person name="Anantharaman K."/>
            <person name="Thomas B.C."/>
            <person name="Malmstrom R."/>
            <person name="Stieglmeier M."/>
            <person name="Klingl A."/>
            <person name="Woyke T."/>
            <person name="Ryan C.M."/>
            <person name="Banfield J.F."/>
        </authorList>
    </citation>
    <scope>NUCLEOTIDE SEQUENCE [LARGE SCALE GENOMIC DNA]</scope>
</reference>
<evidence type="ECO:0008006" key="3">
    <source>
        <dbReference type="Google" id="ProtNLM"/>
    </source>
</evidence>
<organism evidence="1 2">
    <name type="scientific">Candidatus Shapirobacteria bacterium CG08_land_8_20_14_0_20_39_18</name>
    <dbReference type="NCBI Taxonomy" id="1974883"/>
    <lineage>
        <taxon>Bacteria</taxon>
        <taxon>Candidatus Shapironibacteriota</taxon>
    </lineage>
</organism>
<dbReference type="PANTHER" id="PTHR38471:SF2">
    <property type="entry name" value="FOUR HELIX BUNDLE PROTEIN"/>
    <property type="match status" value="1"/>
</dbReference>
<name>A0A2M6XCS3_9BACT</name>
<proteinExistence type="predicted"/>
<comment type="caution">
    <text evidence="1">The sequence shown here is derived from an EMBL/GenBank/DDBJ whole genome shotgun (WGS) entry which is preliminary data.</text>
</comment>
<evidence type="ECO:0000313" key="2">
    <source>
        <dbReference type="Proteomes" id="UP000228996"/>
    </source>
</evidence>
<dbReference type="NCBIfam" id="TIGR02436">
    <property type="entry name" value="four helix bundle protein"/>
    <property type="match status" value="1"/>
</dbReference>
<dbReference type="Pfam" id="PF05635">
    <property type="entry name" value="23S_rRNA_IVP"/>
    <property type="match status" value="1"/>
</dbReference>
<dbReference type="Gene3D" id="1.20.1440.60">
    <property type="entry name" value="23S rRNA-intervening sequence"/>
    <property type="match status" value="1"/>
</dbReference>
<dbReference type="InterPro" id="IPR012657">
    <property type="entry name" value="23S_rRNA-intervening_sequence"/>
</dbReference>
<gene>
    <name evidence="1" type="ORF">COT44_03455</name>
</gene>
<dbReference type="Proteomes" id="UP000228996">
    <property type="component" value="Unassembled WGS sequence"/>
</dbReference>
<dbReference type="InterPro" id="IPR036583">
    <property type="entry name" value="23S_rRNA_IVS_sf"/>
</dbReference>
<dbReference type="PANTHER" id="PTHR38471">
    <property type="entry name" value="FOUR HELIX BUNDLE PROTEIN"/>
    <property type="match status" value="1"/>
</dbReference>
<protein>
    <recommendedName>
        <fullName evidence="3">Four helix bundle protein</fullName>
    </recommendedName>
</protein>
<dbReference type="AlphaFoldDB" id="A0A2M6XCS3"/>
<dbReference type="SUPFAM" id="SSF158446">
    <property type="entry name" value="IVS-encoded protein-like"/>
    <property type="match status" value="1"/>
</dbReference>
<evidence type="ECO:0000313" key="1">
    <source>
        <dbReference type="EMBL" id="PIU03475.1"/>
    </source>
</evidence>
<sequence length="78" mass="8722">MSIGANLIEGGASSSRLEFKKFYEIALRSANETKYWLCLLRDSGLVEKKESIIRLLNEVTEIANMLAAGVIKLKSKNF</sequence>